<evidence type="ECO:0000313" key="3">
    <source>
        <dbReference type="Proteomes" id="UP000013270"/>
    </source>
</evidence>
<dbReference type="Proteomes" id="UP000013270">
    <property type="component" value="Unassembled WGS sequence"/>
</dbReference>
<dbReference type="AlphaFoldDB" id="N8YG74"/>
<evidence type="ECO:0000256" key="1">
    <source>
        <dbReference type="SAM" id="Phobius"/>
    </source>
</evidence>
<dbReference type="HOGENOM" id="CLU_3091600_0_0_6"/>
<name>N8YG74_ACIBZ</name>
<dbReference type="EMBL" id="APPK01000050">
    <property type="protein sequence ID" value="ENV20279.1"/>
    <property type="molecule type" value="Genomic_DNA"/>
</dbReference>
<sequence length="52" mass="5895">LSKTQLNQFNQVIVLSEVLIFITADGCAFYSIPNLTQPLFLIISFVRTNIIH</sequence>
<keyword evidence="1" id="KW-0472">Membrane</keyword>
<feature type="non-terminal residue" evidence="2">
    <location>
        <position position="1"/>
    </location>
</feature>
<keyword evidence="1" id="KW-1133">Transmembrane helix</keyword>
<evidence type="ECO:0000313" key="2">
    <source>
        <dbReference type="EMBL" id="ENV20279.1"/>
    </source>
</evidence>
<keyword evidence="1" id="KW-0812">Transmembrane</keyword>
<protein>
    <submittedName>
        <fullName evidence="2">Uncharacterized protein</fullName>
    </submittedName>
</protein>
<accession>N8YG74</accession>
<comment type="caution">
    <text evidence="2">The sequence shown here is derived from an EMBL/GenBank/DDBJ whole genome shotgun (WGS) entry which is preliminary data.</text>
</comment>
<proteinExistence type="predicted"/>
<reference evidence="2 3" key="1">
    <citation type="submission" date="2013-02" db="EMBL/GenBank/DDBJ databases">
        <title>The Genome Sequence of Acinetobacter bereziniae NIPH 3.</title>
        <authorList>
            <consortium name="The Broad Institute Genome Sequencing Platform"/>
            <consortium name="The Broad Institute Genome Sequencing Center for Infectious Disease"/>
            <person name="Cerqueira G."/>
            <person name="Feldgarden M."/>
            <person name="Courvalin P."/>
            <person name="Perichon B."/>
            <person name="Grillot-Courvalin C."/>
            <person name="Clermont D."/>
            <person name="Rocha E."/>
            <person name="Yoon E.-J."/>
            <person name="Nemec A."/>
            <person name="Walker B."/>
            <person name="Young S.K."/>
            <person name="Zeng Q."/>
            <person name="Gargeya S."/>
            <person name="Fitzgerald M."/>
            <person name="Haas B."/>
            <person name="Abouelleil A."/>
            <person name="Alvarado L."/>
            <person name="Arachchi H.M."/>
            <person name="Berlin A.M."/>
            <person name="Chapman S.B."/>
            <person name="Dewar J."/>
            <person name="Goldberg J."/>
            <person name="Griggs A."/>
            <person name="Gujja S."/>
            <person name="Hansen M."/>
            <person name="Howarth C."/>
            <person name="Imamovic A."/>
            <person name="Larimer J."/>
            <person name="McCowan C."/>
            <person name="Murphy C."/>
            <person name="Neiman D."/>
            <person name="Pearson M."/>
            <person name="Priest M."/>
            <person name="Roberts A."/>
            <person name="Saif S."/>
            <person name="Shea T."/>
            <person name="Sisk P."/>
            <person name="Sykes S."/>
            <person name="Wortman J."/>
            <person name="Nusbaum C."/>
            <person name="Birren B."/>
        </authorList>
    </citation>
    <scope>NUCLEOTIDE SEQUENCE [LARGE SCALE GENOMIC DNA]</scope>
    <source>
        <strain evidence="2 3">NIPH 3</strain>
    </source>
</reference>
<feature type="transmembrane region" description="Helical" evidence="1">
    <location>
        <begin position="12"/>
        <end position="32"/>
    </location>
</feature>
<gene>
    <name evidence="2" type="ORF">F963_03719</name>
</gene>
<organism evidence="2 3">
    <name type="scientific">Acinetobacter bereziniae NIPH 3</name>
    <dbReference type="NCBI Taxonomy" id="1217651"/>
    <lineage>
        <taxon>Bacteria</taxon>
        <taxon>Pseudomonadati</taxon>
        <taxon>Pseudomonadota</taxon>
        <taxon>Gammaproteobacteria</taxon>
        <taxon>Moraxellales</taxon>
        <taxon>Moraxellaceae</taxon>
        <taxon>Acinetobacter</taxon>
    </lineage>
</organism>